<gene>
    <name evidence="3" type="ORF">BSL78_09024</name>
</gene>
<evidence type="ECO:0008006" key="5">
    <source>
        <dbReference type="Google" id="ProtNLM"/>
    </source>
</evidence>
<keyword evidence="4" id="KW-1185">Reference proteome</keyword>
<accession>A0A2G8L1G4</accession>
<feature type="chain" id="PRO_5013600652" description="Secreted protein" evidence="2">
    <location>
        <begin position="19"/>
        <end position="71"/>
    </location>
</feature>
<feature type="compositionally biased region" description="Polar residues" evidence="1">
    <location>
        <begin position="36"/>
        <end position="46"/>
    </location>
</feature>
<dbReference type="Proteomes" id="UP000230750">
    <property type="component" value="Unassembled WGS sequence"/>
</dbReference>
<name>A0A2G8L1G4_STIJA</name>
<evidence type="ECO:0000313" key="3">
    <source>
        <dbReference type="EMBL" id="PIK54096.1"/>
    </source>
</evidence>
<evidence type="ECO:0000256" key="2">
    <source>
        <dbReference type="SAM" id="SignalP"/>
    </source>
</evidence>
<evidence type="ECO:0000256" key="1">
    <source>
        <dbReference type="SAM" id="MobiDB-lite"/>
    </source>
</evidence>
<dbReference type="EMBL" id="MRZV01000264">
    <property type="protein sequence ID" value="PIK54096.1"/>
    <property type="molecule type" value="Genomic_DNA"/>
</dbReference>
<feature type="region of interest" description="Disordered" evidence="1">
    <location>
        <begin position="28"/>
        <end position="71"/>
    </location>
</feature>
<proteinExistence type="predicted"/>
<feature type="compositionally biased region" description="Basic and acidic residues" evidence="1">
    <location>
        <begin position="47"/>
        <end position="63"/>
    </location>
</feature>
<sequence>MIILVILILILILSFLITEEFSKSAADRASDEIAATQAQTTESTPTVRDDIVRSEDAVEEEKSVPGGPNQS</sequence>
<dbReference type="AlphaFoldDB" id="A0A2G8L1G4"/>
<protein>
    <recommendedName>
        <fullName evidence="5">Secreted protein</fullName>
    </recommendedName>
</protein>
<comment type="caution">
    <text evidence="3">The sequence shown here is derived from an EMBL/GenBank/DDBJ whole genome shotgun (WGS) entry which is preliminary data.</text>
</comment>
<reference evidence="3 4" key="1">
    <citation type="journal article" date="2017" name="PLoS Biol.">
        <title>The sea cucumber genome provides insights into morphological evolution and visceral regeneration.</title>
        <authorList>
            <person name="Zhang X."/>
            <person name="Sun L."/>
            <person name="Yuan J."/>
            <person name="Sun Y."/>
            <person name="Gao Y."/>
            <person name="Zhang L."/>
            <person name="Li S."/>
            <person name="Dai H."/>
            <person name="Hamel J.F."/>
            <person name="Liu C."/>
            <person name="Yu Y."/>
            <person name="Liu S."/>
            <person name="Lin W."/>
            <person name="Guo K."/>
            <person name="Jin S."/>
            <person name="Xu P."/>
            <person name="Storey K.B."/>
            <person name="Huan P."/>
            <person name="Zhang T."/>
            <person name="Zhou Y."/>
            <person name="Zhang J."/>
            <person name="Lin C."/>
            <person name="Li X."/>
            <person name="Xing L."/>
            <person name="Huo D."/>
            <person name="Sun M."/>
            <person name="Wang L."/>
            <person name="Mercier A."/>
            <person name="Li F."/>
            <person name="Yang H."/>
            <person name="Xiang J."/>
        </authorList>
    </citation>
    <scope>NUCLEOTIDE SEQUENCE [LARGE SCALE GENOMIC DNA]</scope>
    <source>
        <strain evidence="3">Shaxun</strain>
        <tissue evidence="3">Muscle</tissue>
    </source>
</reference>
<feature type="signal peptide" evidence="2">
    <location>
        <begin position="1"/>
        <end position="18"/>
    </location>
</feature>
<keyword evidence="2" id="KW-0732">Signal</keyword>
<evidence type="ECO:0000313" key="4">
    <source>
        <dbReference type="Proteomes" id="UP000230750"/>
    </source>
</evidence>
<organism evidence="3 4">
    <name type="scientific">Stichopus japonicus</name>
    <name type="common">Sea cucumber</name>
    <dbReference type="NCBI Taxonomy" id="307972"/>
    <lineage>
        <taxon>Eukaryota</taxon>
        <taxon>Metazoa</taxon>
        <taxon>Echinodermata</taxon>
        <taxon>Eleutherozoa</taxon>
        <taxon>Echinozoa</taxon>
        <taxon>Holothuroidea</taxon>
        <taxon>Aspidochirotacea</taxon>
        <taxon>Aspidochirotida</taxon>
        <taxon>Stichopodidae</taxon>
        <taxon>Apostichopus</taxon>
    </lineage>
</organism>